<dbReference type="InterPro" id="IPR036534">
    <property type="entry name" value="GAR_dom_sf"/>
</dbReference>
<evidence type="ECO:0000256" key="2">
    <source>
        <dbReference type="ARBA" id="ARBA00022490"/>
    </source>
</evidence>
<feature type="compositionally biased region" description="Low complexity" evidence="4">
    <location>
        <begin position="549"/>
        <end position="575"/>
    </location>
</feature>
<dbReference type="InterPro" id="IPR003108">
    <property type="entry name" value="GAR_dom"/>
</dbReference>
<evidence type="ECO:0000256" key="3">
    <source>
        <dbReference type="ARBA" id="ARBA00023212"/>
    </source>
</evidence>
<feature type="compositionally biased region" description="Low complexity" evidence="4">
    <location>
        <begin position="846"/>
        <end position="863"/>
    </location>
</feature>
<feature type="region of interest" description="Disordered" evidence="4">
    <location>
        <begin position="639"/>
        <end position="707"/>
    </location>
</feature>
<dbReference type="Pfam" id="PF02187">
    <property type="entry name" value="GAS2"/>
    <property type="match status" value="1"/>
</dbReference>
<dbReference type="RefSeq" id="XP_062684126.1">
    <property type="nucleotide sequence ID" value="XM_062820428.1"/>
</dbReference>
<feature type="compositionally biased region" description="Polar residues" evidence="4">
    <location>
        <begin position="590"/>
        <end position="612"/>
    </location>
</feature>
<dbReference type="GeneID" id="87857582"/>
<feature type="region of interest" description="Disordered" evidence="4">
    <location>
        <begin position="1"/>
        <end position="42"/>
    </location>
</feature>
<accession>A0AAE0MUD1</accession>
<dbReference type="AlphaFoldDB" id="A0AAE0MUD1"/>
<evidence type="ECO:0000313" key="6">
    <source>
        <dbReference type="EMBL" id="KAK3350831.1"/>
    </source>
</evidence>
<evidence type="ECO:0000259" key="5">
    <source>
        <dbReference type="PROSITE" id="PS51460"/>
    </source>
</evidence>
<feature type="compositionally biased region" description="Polar residues" evidence="4">
    <location>
        <begin position="1"/>
        <end position="11"/>
    </location>
</feature>
<keyword evidence="3" id="KW-0206">Cytoskeleton</keyword>
<reference evidence="6" key="1">
    <citation type="journal article" date="2023" name="Mol. Phylogenet. Evol.">
        <title>Genome-scale phylogeny and comparative genomics of the fungal order Sordariales.</title>
        <authorList>
            <person name="Hensen N."/>
            <person name="Bonometti L."/>
            <person name="Westerberg I."/>
            <person name="Brannstrom I.O."/>
            <person name="Guillou S."/>
            <person name="Cros-Aarteil S."/>
            <person name="Calhoun S."/>
            <person name="Haridas S."/>
            <person name="Kuo A."/>
            <person name="Mondo S."/>
            <person name="Pangilinan J."/>
            <person name="Riley R."/>
            <person name="LaButti K."/>
            <person name="Andreopoulos B."/>
            <person name="Lipzen A."/>
            <person name="Chen C."/>
            <person name="Yan M."/>
            <person name="Daum C."/>
            <person name="Ng V."/>
            <person name="Clum A."/>
            <person name="Steindorff A."/>
            <person name="Ohm R.A."/>
            <person name="Martin F."/>
            <person name="Silar P."/>
            <person name="Natvig D.O."/>
            <person name="Lalanne C."/>
            <person name="Gautier V."/>
            <person name="Ament-Velasquez S.L."/>
            <person name="Kruys A."/>
            <person name="Hutchinson M.I."/>
            <person name="Powell A.J."/>
            <person name="Barry K."/>
            <person name="Miller A.N."/>
            <person name="Grigoriev I.V."/>
            <person name="Debuchy R."/>
            <person name="Gladieux P."/>
            <person name="Hiltunen Thoren M."/>
            <person name="Johannesson H."/>
        </authorList>
    </citation>
    <scope>NUCLEOTIDE SEQUENCE</scope>
    <source>
        <strain evidence="6">CBS 560.94</strain>
    </source>
</reference>
<dbReference type="Proteomes" id="UP001278500">
    <property type="component" value="Unassembled WGS sequence"/>
</dbReference>
<dbReference type="PROSITE" id="PS51460">
    <property type="entry name" value="GAR"/>
    <property type="match status" value="1"/>
</dbReference>
<name>A0AAE0MUD1_9PEZI</name>
<evidence type="ECO:0000256" key="4">
    <source>
        <dbReference type="SAM" id="MobiDB-lite"/>
    </source>
</evidence>
<evidence type="ECO:0000256" key="1">
    <source>
        <dbReference type="ARBA" id="ARBA00004245"/>
    </source>
</evidence>
<dbReference type="EMBL" id="JAUEPP010000002">
    <property type="protein sequence ID" value="KAK3350831.1"/>
    <property type="molecule type" value="Genomic_DNA"/>
</dbReference>
<keyword evidence="2" id="KW-0963">Cytoplasm</keyword>
<feature type="compositionally biased region" description="Polar residues" evidence="4">
    <location>
        <begin position="515"/>
        <end position="525"/>
    </location>
</feature>
<gene>
    <name evidence="6" type="ORF">B0H65DRAFT_100146</name>
</gene>
<feature type="region of interest" description="Disordered" evidence="4">
    <location>
        <begin position="506"/>
        <end position="620"/>
    </location>
</feature>
<keyword evidence="7" id="KW-1185">Reference proteome</keyword>
<proteinExistence type="predicted"/>
<sequence>MTRSPSSSPNLSYALAVVTPRSRPPRSPTGSPPRQYRENDDLLSNLTPRTALDTIRNPTGDFRACMASASPTEKAFALRAAIASNEIQEWLDELSSWPWPSSASSAGFQVPDLKRRKFESGSQLSDKLYCGSLPAAEVAKYEKRVDEIYKGMEEIDIEEIKNHVLRNHIVPLPTSGSPILGSNRPLPSYAHMDDLTAFLTATIMQTLPNLARLSRLLNSWSIRLLVLKRVPAFLDTLADGEIALQSGRNVAGLDANARAIPNRPPSPLSWAEFNVMKSVLEKKVAKAGRDLDVMLDNLEGWEYTLPDEWLDRVESLEKQYGEWVAACELKIKQADLKIVAPTNSDTTAKLGLDERKQQQTNIAATNGAATSTDQDQQSDYSTANTKAMNVDVPPLIKVHVPLDGIDENDAEKGENDSWTFVDETAAPETSEERLPAEDRALGGFDGSDIDEAPVRGMMPSPNIVASVKGSRPHSSSLSYATSDGEYFELDPFDSDFDFDDSLEHDLPSFPRSRRGSNFSTTSTIVFGNRGLEQETPDRSRRRSKDLEGSLSRDVSPPSSPPRFSRSMSRLRSQSRGFNDMPTVAELPDFDQSNFESSAINEDGSLSKSSAGNSEEKLDQLQQQISEILESVPAKIRLTSEPSPINLNPPDFTALNRKASKPELRNRSQSSLSTRSTLSSRAGTPSFTLAPAPSRSSRQRHRGSHRDIKIYHLTRNNGDAPIKLFIRCVGEHGERVMVRVGGGWADLGEYLRVFASHHRRNVVLDGKVEVNLPRVTVAGGSSSPTRPPSRRSNQDRQSPPDTPLNVRKTRKPAEAREENAETPKATPKTPFIPAGKATGASSPRPPSAAARSRSISTRSRSSSRLSHRGDEEIVLGLAGPRTKNIEMSEEAQAWVEDMKAKVQSASNMSRKVSDSPASADGKFGDMGKIGGTKRVFKRQGGLP</sequence>
<feature type="compositionally biased region" description="Basic and acidic residues" evidence="4">
    <location>
        <begin position="810"/>
        <end position="820"/>
    </location>
</feature>
<feature type="region of interest" description="Disordered" evidence="4">
    <location>
        <begin position="904"/>
        <end position="942"/>
    </location>
</feature>
<comment type="caution">
    <text evidence="6">The sequence shown here is derived from an EMBL/GenBank/DDBJ whole genome shotgun (WGS) entry which is preliminary data.</text>
</comment>
<comment type="subcellular location">
    <subcellularLocation>
        <location evidence="1">Cytoplasm</location>
        <location evidence="1">Cytoskeleton</location>
    </subcellularLocation>
</comment>
<dbReference type="SUPFAM" id="SSF143575">
    <property type="entry name" value="GAS2 domain-like"/>
    <property type="match status" value="1"/>
</dbReference>
<feature type="compositionally biased region" description="Low complexity" evidence="4">
    <location>
        <begin position="666"/>
        <end position="680"/>
    </location>
</feature>
<protein>
    <recommendedName>
        <fullName evidence="5">GAR domain-containing protein</fullName>
    </recommendedName>
</protein>
<reference evidence="6" key="2">
    <citation type="submission" date="2023-06" db="EMBL/GenBank/DDBJ databases">
        <authorList>
            <consortium name="Lawrence Berkeley National Laboratory"/>
            <person name="Haridas S."/>
            <person name="Hensen N."/>
            <person name="Bonometti L."/>
            <person name="Westerberg I."/>
            <person name="Brannstrom I.O."/>
            <person name="Guillou S."/>
            <person name="Cros-Aarteil S."/>
            <person name="Calhoun S."/>
            <person name="Kuo A."/>
            <person name="Mondo S."/>
            <person name="Pangilinan J."/>
            <person name="Riley R."/>
            <person name="Labutti K."/>
            <person name="Andreopoulos B."/>
            <person name="Lipzen A."/>
            <person name="Chen C."/>
            <person name="Yanf M."/>
            <person name="Daum C."/>
            <person name="Ng V."/>
            <person name="Clum A."/>
            <person name="Steindorff A."/>
            <person name="Ohm R."/>
            <person name="Martin F."/>
            <person name="Silar P."/>
            <person name="Natvig D."/>
            <person name="Lalanne C."/>
            <person name="Gautier V."/>
            <person name="Ament-Velasquez S.L."/>
            <person name="Kruys A."/>
            <person name="Hutchinson M.I."/>
            <person name="Powell A.J."/>
            <person name="Barry K."/>
            <person name="Miller A.N."/>
            <person name="Grigoriev I.V."/>
            <person name="Debuchy R."/>
            <person name="Gladieux P."/>
            <person name="Thoren M.H."/>
            <person name="Johannesson H."/>
        </authorList>
    </citation>
    <scope>NUCLEOTIDE SEQUENCE</scope>
    <source>
        <strain evidence="6">CBS 560.94</strain>
    </source>
</reference>
<feature type="domain" description="GAR" evidence="5">
    <location>
        <begin position="681"/>
        <end position="757"/>
    </location>
</feature>
<dbReference type="GO" id="GO:0005856">
    <property type="term" value="C:cytoskeleton"/>
    <property type="evidence" value="ECO:0007669"/>
    <property type="project" value="UniProtKB-SubCell"/>
</dbReference>
<organism evidence="6 7">
    <name type="scientific">Neurospora tetraspora</name>
    <dbReference type="NCBI Taxonomy" id="94610"/>
    <lineage>
        <taxon>Eukaryota</taxon>
        <taxon>Fungi</taxon>
        <taxon>Dikarya</taxon>
        <taxon>Ascomycota</taxon>
        <taxon>Pezizomycotina</taxon>
        <taxon>Sordariomycetes</taxon>
        <taxon>Sordariomycetidae</taxon>
        <taxon>Sordariales</taxon>
        <taxon>Sordariaceae</taxon>
        <taxon>Neurospora</taxon>
    </lineage>
</organism>
<evidence type="ECO:0000313" key="7">
    <source>
        <dbReference type="Proteomes" id="UP001278500"/>
    </source>
</evidence>
<feature type="region of interest" description="Disordered" evidence="4">
    <location>
        <begin position="773"/>
        <end position="871"/>
    </location>
</feature>
<feature type="region of interest" description="Disordered" evidence="4">
    <location>
        <begin position="406"/>
        <end position="432"/>
    </location>
</feature>
<dbReference type="Gene3D" id="3.30.920.20">
    <property type="entry name" value="Gas2-like domain"/>
    <property type="match status" value="1"/>
</dbReference>
<dbReference type="GO" id="GO:0008017">
    <property type="term" value="F:microtubule binding"/>
    <property type="evidence" value="ECO:0007669"/>
    <property type="project" value="InterPro"/>
</dbReference>